<sequence>MAEYPTEYLPSEDRNPISNDSGPGTGLKDLLPIPDNADIVTDPAKTLGAATSMSQEPTLSHALALDDHDEKGLAQQDHDHEVLDLGWNEEKKNIPAPLVGGLQNEDLWMLVRRFNKQIWHVKATVLPPPGGLDLQNADQQEFTPDKFRAQIERLYMTVIVSLLGVYNHIARLRSWRERKRTAGFAAAYFIAWAFDFIVPLLTGTIVVLITYPPSRSFLFPPAPIALVNTSTGGIQKPRAGVLGSHDSATGAPENHKGEAVEKEANNFVTGIASVAVSSATSGGTIPEARHEDDKTKVPVETAMWTKMTPIMNILSDFLDGWERFANALSPTAPFPQETSRLRIAALVVPLFGVSLFVTSYMFVKGVTFGIGFGFFGDPVISASMDWLNKAYPNWQKLLELRNTLLKGVPTNAQLTLTLLRLGEAHNAPIPPPPRITEPAPNKPKELTTEHLDSTGEEMPLGATPAEIQNAVEFDPRVPHELSQSDHAAYEKLSHGKKKSRLLGIFRGGVRGMVKTAIGGDHLRAKATGAQPAKDRLGALPAKDDPLISGPVEFKARYDGKKGHVYITKKATIPAIGFSIEDSTKIKDRLGIENDELRPIWSVAIADIVEMKKIGGYGWKSKIVIGWAMGREVADGLEITTRAGEKYKITAIPLRDELFNRLVAMGGQKWVSW</sequence>
<keyword evidence="2" id="KW-1133">Transmembrane helix</keyword>
<feature type="region of interest" description="Disordered" evidence="1">
    <location>
        <begin position="1"/>
        <end position="35"/>
    </location>
</feature>
<dbReference type="STRING" id="177199.A0A420XVY5"/>
<keyword evidence="2" id="KW-0472">Membrane</keyword>
<keyword evidence="2" id="KW-0812">Transmembrane</keyword>
<proteinExistence type="predicted"/>
<evidence type="ECO:0000256" key="2">
    <source>
        <dbReference type="SAM" id="Phobius"/>
    </source>
</evidence>
<name>A0A420XVY5_9PEZI</name>
<dbReference type="PANTHER" id="PTHR38694:SF1">
    <property type="entry name" value="PEROXIN DOMAIN-CONTAINING PROTEIN"/>
    <property type="match status" value="1"/>
</dbReference>
<dbReference type="Proteomes" id="UP000275385">
    <property type="component" value="Unassembled WGS sequence"/>
</dbReference>
<dbReference type="OrthoDB" id="1708389at2759"/>
<evidence type="ECO:0000313" key="4">
    <source>
        <dbReference type="Proteomes" id="UP000275385"/>
    </source>
</evidence>
<gene>
    <name evidence="3" type="ORF">DL546_000861</name>
</gene>
<dbReference type="Pfam" id="PF11696">
    <property type="entry name" value="DUF3292"/>
    <property type="match status" value="2"/>
</dbReference>
<feature type="transmembrane region" description="Helical" evidence="2">
    <location>
        <begin position="184"/>
        <end position="211"/>
    </location>
</feature>
<evidence type="ECO:0000313" key="3">
    <source>
        <dbReference type="EMBL" id="RKU39811.1"/>
    </source>
</evidence>
<reference evidence="3 4" key="1">
    <citation type="submission" date="2018-08" db="EMBL/GenBank/DDBJ databases">
        <title>Draft genome of the lignicolous fungus Coniochaeta pulveracea.</title>
        <authorList>
            <person name="Borstlap C.J."/>
            <person name="De Witt R.N."/>
            <person name="Botha A."/>
            <person name="Volschenk H."/>
        </authorList>
    </citation>
    <scope>NUCLEOTIDE SEQUENCE [LARGE SCALE GENOMIC DNA]</scope>
    <source>
        <strain evidence="3 4">CAB683</strain>
    </source>
</reference>
<protein>
    <submittedName>
        <fullName evidence="3">Uncharacterized protein</fullName>
    </submittedName>
</protein>
<organism evidence="3 4">
    <name type="scientific">Coniochaeta pulveracea</name>
    <dbReference type="NCBI Taxonomy" id="177199"/>
    <lineage>
        <taxon>Eukaryota</taxon>
        <taxon>Fungi</taxon>
        <taxon>Dikarya</taxon>
        <taxon>Ascomycota</taxon>
        <taxon>Pezizomycotina</taxon>
        <taxon>Sordariomycetes</taxon>
        <taxon>Sordariomycetidae</taxon>
        <taxon>Coniochaetales</taxon>
        <taxon>Coniochaetaceae</taxon>
        <taxon>Coniochaeta</taxon>
    </lineage>
</organism>
<evidence type="ECO:0000256" key="1">
    <source>
        <dbReference type="SAM" id="MobiDB-lite"/>
    </source>
</evidence>
<dbReference type="AlphaFoldDB" id="A0A420XVY5"/>
<comment type="caution">
    <text evidence="3">The sequence shown here is derived from an EMBL/GenBank/DDBJ whole genome shotgun (WGS) entry which is preliminary data.</text>
</comment>
<keyword evidence="4" id="KW-1185">Reference proteome</keyword>
<dbReference type="EMBL" id="QVQW01000144">
    <property type="protein sequence ID" value="RKU39811.1"/>
    <property type="molecule type" value="Genomic_DNA"/>
</dbReference>
<feature type="region of interest" description="Disordered" evidence="1">
    <location>
        <begin position="427"/>
        <end position="447"/>
    </location>
</feature>
<dbReference type="InterPro" id="IPR021709">
    <property type="entry name" value="DUF3292"/>
</dbReference>
<accession>A0A420XVY5</accession>
<dbReference type="PANTHER" id="PTHR38694">
    <property type="entry name" value="CONSERVED EXPRESSED PROTEIN"/>
    <property type="match status" value="1"/>
</dbReference>
<feature type="transmembrane region" description="Helical" evidence="2">
    <location>
        <begin position="154"/>
        <end position="172"/>
    </location>
</feature>